<sequence length="67" mass="7556">MCALANDIVSYFTCLDWNFSTEEEEASVRWVYFCPDVGVAERKKALPAYRQFTGGLTELIKLKSTAA</sequence>
<evidence type="ECO:0000313" key="1">
    <source>
        <dbReference type="EMBL" id="TNN66535.1"/>
    </source>
</evidence>
<protein>
    <submittedName>
        <fullName evidence="1">Uncharacterized protein</fullName>
    </submittedName>
</protein>
<accession>A0A4Z2HMM3</accession>
<comment type="caution">
    <text evidence="1">The sequence shown here is derived from an EMBL/GenBank/DDBJ whole genome shotgun (WGS) entry which is preliminary data.</text>
</comment>
<gene>
    <name evidence="1" type="ORF">EYF80_023221</name>
</gene>
<dbReference type="EMBL" id="SRLO01000217">
    <property type="protein sequence ID" value="TNN66535.1"/>
    <property type="molecule type" value="Genomic_DNA"/>
</dbReference>
<name>A0A4Z2HMM3_9TELE</name>
<dbReference type="Proteomes" id="UP000314294">
    <property type="component" value="Unassembled WGS sequence"/>
</dbReference>
<evidence type="ECO:0000313" key="2">
    <source>
        <dbReference type="Proteomes" id="UP000314294"/>
    </source>
</evidence>
<reference evidence="1 2" key="1">
    <citation type="submission" date="2019-03" db="EMBL/GenBank/DDBJ databases">
        <title>First draft genome of Liparis tanakae, snailfish: a comprehensive survey of snailfish specific genes.</title>
        <authorList>
            <person name="Kim W."/>
            <person name="Song I."/>
            <person name="Jeong J.-H."/>
            <person name="Kim D."/>
            <person name="Kim S."/>
            <person name="Ryu S."/>
            <person name="Song J.Y."/>
            <person name="Lee S.K."/>
        </authorList>
    </citation>
    <scope>NUCLEOTIDE SEQUENCE [LARGE SCALE GENOMIC DNA]</scope>
    <source>
        <tissue evidence="1">Muscle</tissue>
    </source>
</reference>
<organism evidence="1 2">
    <name type="scientific">Liparis tanakae</name>
    <name type="common">Tanaka's snailfish</name>
    <dbReference type="NCBI Taxonomy" id="230148"/>
    <lineage>
        <taxon>Eukaryota</taxon>
        <taxon>Metazoa</taxon>
        <taxon>Chordata</taxon>
        <taxon>Craniata</taxon>
        <taxon>Vertebrata</taxon>
        <taxon>Euteleostomi</taxon>
        <taxon>Actinopterygii</taxon>
        <taxon>Neopterygii</taxon>
        <taxon>Teleostei</taxon>
        <taxon>Neoteleostei</taxon>
        <taxon>Acanthomorphata</taxon>
        <taxon>Eupercaria</taxon>
        <taxon>Perciformes</taxon>
        <taxon>Cottioidei</taxon>
        <taxon>Cottales</taxon>
        <taxon>Liparidae</taxon>
        <taxon>Liparis</taxon>
    </lineage>
</organism>
<keyword evidence="2" id="KW-1185">Reference proteome</keyword>
<dbReference type="AlphaFoldDB" id="A0A4Z2HMM3"/>
<proteinExistence type="predicted"/>